<evidence type="ECO:0000256" key="4">
    <source>
        <dbReference type="SAM" id="Phobius"/>
    </source>
</evidence>
<organism evidence="6 7">
    <name type="scientific">Pseudovibrio japonicus</name>
    <dbReference type="NCBI Taxonomy" id="366534"/>
    <lineage>
        <taxon>Bacteria</taxon>
        <taxon>Pseudomonadati</taxon>
        <taxon>Pseudomonadota</taxon>
        <taxon>Alphaproteobacteria</taxon>
        <taxon>Hyphomicrobiales</taxon>
        <taxon>Stappiaceae</taxon>
        <taxon>Pseudovibrio</taxon>
    </lineage>
</organism>
<dbReference type="PANTHER" id="PTHR10434:SF40">
    <property type="entry name" value="1-ACYL-SN-GLYCEROL-3-PHOSPHATE ACYLTRANSFERASE"/>
    <property type="match status" value="1"/>
</dbReference>
<keyword evidence="7" id="KW-1185">Reference proteome</keyword>
<name>A0ABQ3EC24_9HYPH</name>
<dbReference type="SUPFAM" id="SSF69593">
    <property type="entry name" value="Glycerol-3-phosphate (1)-acyltransferase"/>
    <property type="match status" value="1"/>
</dbReference>
<sequence>MVVLRSILFNVLFYVSTLIIMLMCSFLFLIPVRYGWWLLPFWGRVEKFLLRWVAGVKSEIRGVENLPKTGCIIASKHQSAWETFALAEHYRQQTFILKRELRWVPFFGWYLMKFRQIPVDRSKKGKGLAAMSTKAAEAIAEGRNIIIYPEGTRRPAGAEPHYKYGIVHLYKTLNCPIVPIAVNSGVYWPRRRFFRFPGTITAEILEPIQPGLEPQEFFRVLQERLETASDRLLDEAEKATPDNIIIKEARARQAEYKKK</sequence>
<keyword evidence="3 6" id="KW-0012">Acyltransferase</keyword>
<evidence type="ECO:0000313" key="6">
    <source>
        <dbReference type="EMBL" id="GHB27697.1"/>
    </source>
</evidence>
<dbReference type="InterPro" id="IPR002123">
    <property type="entry name" value="Plipid/glycerol_acylTrfase"/>
</dbReference>
<keyword evidence="4" id="KW-0812">Transmembrane</keyword>
<dbReference type="Proteomes" id="UP000637980">
    <property type="component" value="Unassembled WGS sequence"/>
</dbReference>
<dbReference type="CDD" id="cd07989">
    <property type="entry name" value="LPLAT_AGPAT-like"/>
    <property type="match status" value="1"/>
</dbReference>
<comment type="pathway">
    <text evidence="1">Lipid metabolism.</text>
</comment>
<accession>A0ABQ3EC24</accession>
<dbReference type="GO" id="GO:0016746">
    <property type="term" value="F:acyltransferase activity"/>
    <property type="evidence" value="ECO:0007669"/>
    <property type="project" value="UniProtKB-KW"/>
</dbReference>
<reference evidence="7" key="1">
    <citation type="journal article" date="2019" name="Int. J. Syst. Evol. Microbiol.">
        <title>The Global Catalogue of Microorganisms (GCM) 10K type strain sequencing project: providing services to taxonomists for standard genome sequencing and annotation.</title>
        <authorList>
            <consortium name="The Broad Institute Genomics Platform"/>
            <consortium name="The Broad Institute Genome Sequencing Center for Infectious Disease"/>
            <person name="Wu L."/>
            <person name="Ma J."/>
        </authorList>
    </citation>
    <scope>NUCLEOTIDE SEQUENCE [LARGE SCALE GENOMIC DNA]</scope>
    <source>
        <strain evidence="7">KCTC 12861</strain>
    </source>
</reference>
<keyword evidence="4" id="KW-0472">Membrane</keyword>
<dbReference type="PANTHER" id="PTHR10434">
    <property type="entry name" value="1-ACYL-SN-GLYCEROL-3-PHOSPHATE ACYLTRANSFERASE"/>
    <property type="match status" value="1"/>
</dbReference>
<dbReference type="RefSeq" id="WP_189436138.1">
    <property type="nucleotide sequence ID" value="NZ_BMXE01000002.1"/>
</dbReference>
<keyword evidence="4" id="KW-1133">Transmembrane helix</keyword>
<dbReference type="SMART" id="SM00563">
    <property type="entry name" value="PlsC"/>
    <property type="match status" value="1"/>
</dbReference>
<feature type="transmembrane region" description="Helical" evidence="4">
    <location>
        <begin position="6"/>
        <end position="30"/>
    </location>
</feature>
<gene>
    <name evidence="6" type="primary">plsC</name>
    <name evidence="6" type="ORF">GCM10007094_15040</name>
</gene>
<evidence type="ECO:0000256" key="3">
    <source>
        <dbReference type="ARBA" id="ARBA00023315"/>
    </source>
</evidence>
<feature type="domain" description="Phospholipid/glycerol acyltransferase" evidence="5">
    <location>
        <begin position="71"/>
        <end position="185"/>
    </location>
</feature>
<evidence type="ECO:0000313" key="7">
    <source>
        <dbReference type="Proteomes" id="UP000637980"/>
    </source>
</evidence>
<evidence type="ECO:0000256" key="1">
    <source>
        <dbReference type="ARBA" id="ARBA00005189"/>
    </source>
</evidence>
<evidence type="ECO:0000259" key="5">
    <source>
        <dbReference type="SMART" id="SM00563"/>
    </source>
</evidence>
<comment type="caution">
    <text evidence="6">The sequence shown here is derived from an EMBL/GenBank/DDBJ whole genome shotgun (WGS) entry which is preliminary data.</text>
</comment>
<proteinExistence type="predicted"/>
<dbReference type="EMBL" id="BMXE01000002">
    <property type="protein sequence ID" value="GHB27697.1"/>
    <property type="molecule type" value="Genomic_DNA"/>
</dbReference>
<keyword evidence="2" id="KW-0808">Transferase</keyword>
<protein>
    <submittedName>
        <fullName evidence="6">1-acyl-sn-glycerol-3-phosphate acyltransferase</fullName>
    </submittedName>
</protein>
<dbReference type="Pfam" id="PF01553">
    <property type="entry name" value="Acyltransferase"/>
    <property type="match status" value="1"/>
</dbReference>
<evidence type="ECO:0000256" key="2">
    <source>
        <dbReference type="ARBA" id="ARBA00022679"/>
    </source>
</evidence>